<reference evidence="1 2" key="1">
    <citation type="journal article" date="2014" name="Agronomy (Basel)">
        <title>A Draft Genome Sequence for Ensete ventricosum, the Drought-Tolerant Tree Against Hunger.</title>
        <authorList>
            <person name="Harrison J."/>
            <person name="Moore K.A."/>
            <person name="Paszkiewicz K."/>
            <person name="Jones T."/>
            <person name="Grant M."/>
            <person name="Ambacheew D."/>
            <person name="Muzemil S."/>
            <person name="Studholme D.J."/>
        </authorList>
    </citation>
    <scope>NUCLEOTIDE SEQUENCE [LARGE SCALE GENOMIC DNA]</scope>
</reference>
<comment type="caution">
    <text evidence="1">The sequence shown here is derived from an EMBL/GenBank/DDBJ whole genome shotgun (WGS) entry which is preliminary data.</text>
</comment>
<dbReference type="AlphaFoldDB" id="A0A427B705"/>
<proteinExistence type="predicted"/>
<dbReference type="EMBL" id="AMZH03000336">
    <property type="protein sequence ID" value="RRT84251.1"/>
    <property type="molecule type" value="Genomic_DNA"/>
</dbReference>
<organism evidence="1 2">
    <name type="scientific">Ensete ventricosum</name>
    <name type="common">Abyssinian banana</name>
    <name type="synonym">Musa ensete</name>
    <dbReference type="NCBI Taxonomy" id="4639"/>
    <lineage>
        <taxon>Eukaryota</taxon>
        <taxon>Viridiplantae</taxon>
        <taxon>Streptophyta</taxon>
        <taxon>Embryophyta</taxon>
        <taxon>Tracheophyta</taxon>
        <taxon>Spermatophyta</taxon>
        <taxon>Magnoliopsida</taxon>
        <taxon>Liliopsida</taxon>
        <taxon>Zingiberales</taxon>
        <taxon>Musaceae</taxon>
        <taxon>Ensete</taxon>
    </lineage>
</organism>
<gene>
    <name evidence="1" type="ORF">B296_00015072</name>
</gene>
<evidence type="ECO:0000313" key="1">
    <source>
        <dbReference type="EMBL" id="RRT84251.1"/>
    </source>
</evidence>
<sequence length="115" mass="13482">MFIFQLPFGLQGHHYQMALLDRVHDAGRLVTIMGNRASHLEAEIEKLKFEGDPEQLAIAHQRVVELQANNAKKYLNWERQPDDDWTRPTGSLTKLEPNWRIVNARLKNKKQVVRR</sequence>
<accession>A0A427B705</accession>
<dbReference type="Proteomes" id="UP000287651">
    <property type="component" value="Unassembled WGS sequence"/>
</dbReference>
<evidence type="ECO:0000313" key="2">
    <source>
        <dbReference type="Proteomes" id="UP000287651"/>
    </source>
</evidence>
<name>A0A427B705_ENSVE</name>
<protein>
    <submittedName>
        <fullName evidence="1">Uncharacterized protein</fullName>
    </submittedName>
</protein>